<sequence length="1395" mass="142706">MFEVYVDRPPATPAPPTPASNLVKTKLTISKQQLGDEEVTLAPRLSFASFAGLKAQIEDLVRSLAGFEEGRWCLLSVQFCDDDFDLVELLPSTFDPRDFENVQDKVYLRVTVGNKSTGATAVARQHLSAPLPPSAVHGKKAGPVAGRVTGPPPRRALARRDENVLRAAGGGGGAAAASALGGREGSARKKPALPAAVAVATPRAAAAAGGVAVRAARPPPPTTSQKAKRTTPATPRQQHQQQCSLHPASAKVATRGVGRDPAYVFKAGRLGNSSTTGDDPRNREGRDGARGSPSKPPLPSGRGRSRPTAVAAAAGGAKRPGWNSGNEPAWEEAERKKAAMRKAARARILGKRAAAAAQQVRGGGKGDGGGGGGGRRVFRRARRDCLVMDARRKRLGAYLFCDPIGAPPPSLGKRRLEAYRELGRAAAAKMKYVPIADGDPSPKRGRGEGGGGGGGGVGFVVFPRGDAAVMPASLPAATASSSDGTPGATQKTVTDKRIVIVASNTNTSFSTTPARKSAAATGAAARSPYAAAPVPSALRPPTSRPGDIGFFRGGQGAAALTAAAAAKVRVRAASSSGSSRASVRGSARQRRGGAVAAYKEAAGLRGKKEDASAAAAIMAKLKGGGGGRGKGQGGGGGGGGSAAGGGGGDVESLQEQVALLKAAAGLSDEELTWRMETAKPEANAYRIAAAALERAETTYERLLWRQGQLETARARLAGRGVGGDAATAAFATAASKVEAASPGALGQEDGGSRVLSRLKSSSEGVLEVRAAARAMAKLATAVLATLRTGSEVDYASVKAEVGAEAQRLRDLADGHGRELAALSRRVEAAVGQMEAWQQRKAGAPEFAAEEAAREEAWSEANREAGASVDGGRGATRVGGVFYPSDLCVRLKECRPLHWLVSAPEDIAGANFLAGEGAAAFTQLEGMDLTEMRAVWSVLPREFLRDGDGKKAEWRARFRVQLEGLARQQDGAIVTAGWDPVRRRRATARMPPLPAHRARNPAYFYPSVEAMASRVARLREQRRRLDARKRRLSELEAELGEAKAEVDSACADARSGELRERYGADTLRGAREAAKEAHSVLVREKRRLLASVAEAEKMLSSAYPPLTQLEAEAESIAGILDRAATADADNNEKTPSKGGEIAATIPDSTSASAPIDRPGVAATATVGAVRVPGAFSAEPELRRRAVAAARKLTPEEERRLRTGEVQRAVSARDVAGGVGGGQATTSGAAAAVAEPSPATGGGGVAGTGAGESAEARPKGKGSAAPGPFAVAAAAAAGPECPSAETSSAGAGAAAVAVPVAPSAKPMSKTLAALLARRADRPPPSGPAGGGGCDGDENEARKKATSPPLGFLGELKARAAAAAAKGAGAGPEREGKAALPTGGSFLDELKARTARIS</sequence>
<feature type="region of interest" description="Disordered" evidence="2">
    <location>
        <begin position="355"/>
        <end position="375"/>
    </location>
</feature>
<evidence type="ECO:0000313" key="4">
    <source>
        <dbReference type="Proteomes" id="UP000002630"/>
    </source>
</evidence>
<feature type="coiled-coil region" evidence="1">
    <location>
        <begin position="1007"/>
        <end position="1051"/>
    </location>
</feature>
<feature type="compositionally biased region" description="Low complexity" evidence="2">
    <location>
        <begin position="1260"/>
        <end position="1277"/>
    </location>
</feature>
<feature type="compositionally biased region" description="Low complexity" evidence="2">
    <location>
        <begin position="1350"/>
        <end position="1364"/>
    </location>
</feature>
<accession>D7FRP3</accession>
<feature type="region of interest" description="Disordered" evidence="2">
    <location>
        <begin position="168"/>
        <end position="187"/>
    </location>
</feature>
<feature type="compositionally biased region" description="Gly residues" evidence="2">
    <location>
        <begin position="1238"/>
        <end position="1248"/>
    </location>
</feature>
<feature type="region of interest" description="Disordered" evidence="2">
    <location>
        <begin position="1"/>
        <end position="20"/>
    </location>
</feature>
<gene>
    <name evidence="3" type="ORF">Esi_0217_0009</name>
</gene>
<feature type="region of interest" description="Disordered" evidence="2">
    <location>
        <begin position="529"/>
        <end position="550"/>
    </location>
</feature>
<dbReference type="EMBL" id="FN649760">
    <property type="protein sequence ID" value="CBJ30834.1"/>
    <property type="molecule type" value="Genomic_DNA"/>
</dbReference>
<feature type="region of interest" description="Disordered" evidence="2">
    <location>
        <begin position="1123"/>
        <end position="1155"/>
    </location>
</feature>
<feature type="compositionally biased region" description="Polar residues" evidence="2">
    <location>
        <begin position="231"/>
        <end position="244"/>
    </location>
</feature>
<feature type="region of interest" description="Disordered" evidence="2">
    <location>
        <begin position="128"/>
        <end position="156"/>
    </location>
</feature>
<dbReference type="InParanoid" id="D7FRP3"/>
<dbReference type="eggNOG" id="ENOG502QWI0">
    <property type="taxonomic scope" value="Eukaryota"/>
</dbReference>
<feature type="compositionally biased region" description="Gly residues" evidence="2">
    <location>
        <begin position="361"/>
        <end position="375"/>
    </location>
</feature>
<reference evidence="3 4" key="1">
    <citation type="journal article" date="2010" name="Nature">
        <title>The Ectocarpus genome and the independent evolution of multicellularity in brown algae.</title>
        <authorList>
            <person name="Cock J.M."/>
            <person name="Sterck L."/>
            <person name="Rouze P."/>
            <person name="Scornet D."/>
            <person name="Allen A.E."/>
            <person name="Amoutzias G."/>
            <person name="Anthouard V."/>
            <person name="Artiguenave F."/>
            <person name="Aury J.M."/>
            <person name="Badger J.H."/>
            <person name="Beszteri B."/>
            <person name="Billiau K."/>
            <person name="Bonnet E."/>
            <person name="Bothwell J.H."/>
            <person name="Bowler C."/>
            <person name="Boyen C."/>
            <person name="Brownlee C."/>
            <person name="Carrano C.J."/>
            <person name="Charrier B."/>
            <person name="Cho G.Y."/>
            <person name="Coelho S.M."/>
            <person name="Collen J."/>
            <person name="Corre E."/>
            <person name="Da Silva C."/>
            <person name="Delage L."/>
            <person name="Delaroque N."/>
            <person name="Dittami S.M."/>
            <person name="Doulbeau S."/>
            <person name="Elias M."/>
            <person name="Farnham G."/>
            <person name="Gachon C.M."/>
            <person name="Gschloessl B."/>
            <person name="Heesch S."/>
            <person name="Jabbari K."/>
            <person name="Jubin C."/>
            <person name="Kawai H."/>
            <person name="Kimura K."/>
            <person name="Kloareg B."/>
            <person name="Kupper F.C."/>
            <person name="Lang D."/>
            <person name="Le Bail A."/>
            <person name="Leblanc C."/>
            <person name="Lerouge P."/>
            <person name="Lohr M."/>
            <person name="Lopez P.J."/>
            <person name="Martens C."/>
            <person name="Maumus F."/>
            <person name="Michel G."/>
            <person name="Miranda-Saavedra D."/>
            <person name="Morales J."/>
            <person name="Moreau H."/>
            <person name="Motomura T."/>
            <person name="Nagasato C."/>
            <person name="Napoli C.A."/>
            <person name="Nelson D.R."/>
            <person name="Nyvall-Collen P."/>
            <person name="Peters A.F."/>
            <person name="Pommier C."/>
            <person name="Potin P."/>
            <person name="Poulain J."/>
            <person name="Quesneville H."/>
            <person name="Read B."/>
            <person name="Rensing S.A."/>
            <person name="Ritter A."/>
            <person name="Rousvoal S."/>
            <person name="Samanta M."/>
            <person name="Samson G."/>
            <person name="Schroeder D.C."/>
            <person name="Segurens B."/>
            <person name="Strittmatter M."/>
            <person name="Tonon T."/>
            <person name="Tregear J.W."/>
            <person name="Valentin K."/>
            <person name="von Dassow P."/>
            <person name="Yamagishi T."/>
            <person name="Van de Peer Y."/>
            <person name="Wincker P."/>
        </authorList>
    </citation>
    <scope>NUCLEOTIDE SEQUENCE [LARGE SCALE GENOMIC DNA]</scope>
    <source>
        <strain evidence="4">Ec32 / CCAP1310/4</strain>
    </source>
</reference>
<proteinExistence type="predicted"/>
<feature type="region of interest" description="Disordered" evidence="2">
    <location>
        <begin position="210"/>
        <end position="329"/>
    </location>
</feature>
<feature type="region of interest" description="Disordered" evidence="2">
    <location>
        <begin position="622"/>
        <end position="649"/>
    </location>
</feature>
<keyword evidence="4" id="KW-1185">Reference proteome</keyword>
<evidence type="ECO:0000256" key="1">
    <source>
        <dbReference type="SAM" id="Coils"/>
    </source>
</evidence>
<keyword evidence="1" id="KW-0175">Coiled coil</keyword>
<evidence type="ECO:0000256" key="2">
    <source>
        <dbReference type="SAM" id="MobiDB-lite"/>
    </source>
</evidence>
<feature type="compositionally biased region" description="Low complexity" evidence="2">
    <location>
        <begin position="1285"/>
        <end position="1302"/>
    </location>
</feature>
<dbReference type="Proteomes" id="UP000002630">
    <property type="component" value="Unassembled WGS sequence"/>
</dbReference>
<feature type="region of interest" description="Disordered" evidence="2">
    <location>
        <begin position="571"/>
        <end position="600"/>
    </location>
</feature>
<name>D7FRP3_ECTSI</name>
<evidence type="ECO:0000313" key="3">
    <source>
        <dbReference type="EMBL" id="CBJ30834.1"/>
    </source>
</evidence>
<feature type="compositionally biased region" description="Low complexity" evidence="2">
    <location>
        <begin position="571"/>
        <end position="597"/>
    </location>
</feature>
<protein>
    <submittedName>
        <fullName evidence="3">Uncharacterized protein</fullName>
    </submittedName>
</protein>
<feature type="compositionally biased region" description="Low complexity" evidence="2">
    <location>
        <begin position="1222"/>
        <end position="1237"/>
    </location>
</feature>
<organism evidence="3 4">
    <name type="scientific">Ectocarpus siliculosus</name>
    <name type="common">Brown alga</name>
    <name type="synonym">Conferva siliculosa</name>
    <dbReference type="NCBI Taxonomy" id="2880"/>
    <lineage>
        <taxon>Eukaryota</taxon>
        <taxon>Sar</taxon>
        <taxon>Stramenopiles</taxon>
        <taxon>Ochrophyta</taxon>
        <taxon>PX clade</taxon>
        <taxon>Phaeophyceae</taxon>
        <taxon>Ectocarpales</taxon>
        <taxon>Ectocarpaceae</taxon>
        <taxon>Ectocarpus</taxon>
    </lineage>
</organism>
<feature type="compositionally biased region" description="Low complexity" evidence="2">
    <location>
        <begin position="300"/>
        <end position="317"/>
    </location>
</feature>
<feature type="region of interest" description="Disordered" evidence="2">
    <location>
        <begin position="1210"/>
        <end position="1395"/>
    </location>
</feature>
<feature type="compositionally biased region" description="Basic and acidic residues" evidence="2">
    <location>
        <begin position="278"/>
        <end position="289"/>
    </location>
</feature>